<dbReference type="InterPro" id="IPR002878">
    <property type="entry name" value="ChsH2_C"/>
</dbReference>
<dbReference type="PANTHER" id="PTHR34075">
    <property type="entry name" value="BLR3430 PROTEIN"/>
    <property type="match status" value="1"/>
</dbReference>
<reference evidence="3 4" key="2">
    <citation type="submission" date="2018-06" db="EMBL/GenBank/DDBJ databases">
        <title>Sequencing of bacterial isolates from soil warming experiment in Harvard Forest, Massachusetts, USA.</title>
        <authorList>
            <person name="Deangelis K.PhD."/>
        </authorList>
    </citation>
    <scope>NUCLEOTIDE SEQUENCE [LARGE SCALE GENOMIC DNA]</scope>
    <source>
        <strain evidence="3 4">GAS496</strain>
    </source>
</reference>
<dbReference type="Pfam" id="PF01796">
    <property type="entry name" value="OB_ChsH2_C"/>
    <property type="match status" value="1"/>
</dbReference>
<name>A0A318HG24_9MYCO</name>
<dbReference type="PANTHER" id="PTHR34075:SF5">
    <property type="entry name" value="BLR3430 PROTEIN"/>
    <property type="match status" value="1"/>
</dbReference>
<evidence type="ECO:0000313" key="3">
    <source>
        <dbReference type="EMBL" id="PXX01668.1"/>
    </source>
</evidence>
<dbReference type="Pfam" id="PF12172">
    <property type="entry name" value="zf-ChsH2"/>
    <property type="match status" value="1"/>
</dbReference>
<dbReference type="Gene3D" id="6.10.30.10">
    <property type="match status" value="1"/>
</dbReference>
<evidence type="ECO:0000259" key="1">
    <source>
        <dbReference type="Pfam" id="PF01796"/>
    </source>
</evidence>
<dbReference type="AlphaFoldDB" id="A0A318HG24"/>
<accession>A0A318HG24</accession>
<dbReference type="SUPFAM" id="SSF50249">
    <property type="entry name" value="Nucleic acid-binding proteins"/>
    <property type="match status" value="1"/>
</dbReference>
<protein>
    <submittedName>
        <fullName evidence="3">Putative OB-fold protein</fullName>
    </submittedName>
</protein>
<keyword evidence="4" id="KW-1185">Reference proteome</keyword>
<gene>
    <name evidence="3" type="ORF">C8E89_12762</name>
</gene>
<dbReference type="EMBL" id="QJJU01000027">
    <property type="protein sequence ID" value="PXX01668.1"/>
    <property type="molecule type" value="Genomic_DNA"/>
</dbReference>
<dbReference type="InterPro" id="IPR052513">
    <property type="entry name" value="Thioester_dehydratase-like"/>
</dbReference>
<organism evidence="3 4">
    <name type="scientific">Mycolicibacterium moriokaense</name>
    <dbReference type="NCBI Taxonomy" id="39691"/>
    <lineage>
        <taxon>Bacteria</taxon>
        <taxon>Bacillati</taxon>
        <taxon>Actinomycetota</taxon>
        <taxon>Actinomycetes</taxon>
        <taxon>Mycobacteriales</taxon>
        <taxon>Mycobacteriaceae</taxon>
        <taxon>Mycolicibacterium</taxon>
    </lineage>
</organism>
<dbReference type="OrthoDB" id="7470921at2"/>
<dbReference type="InterPro" id="IPR012340">
    <property type="entry name" value="NA-bd_OB-fold"/>
</dbReference>
<dbReference type="InterPro" id="IPR022002">
    <property type="entry name" value="ChsH2_Znr"/>
</dbReference>
<dbReference type="Proteomes" id="UP000247781">
    <property type="component" value="Unassembled WGS sequence"/>
</dbReference>
<proteinExistence type="predicted"/>
<evidence type="ECO:0000259" key="2">
    <source>
        <dbReference type="Pfam" id="PF12172"/>
    </source>
</evidence>
<sequence length="150" mass="16344">MIDPVSDEDLIARFPGEPITHDNKVHYRGRLQRRLLINRCAECGRWHQPHRPVCPHCWSRNVVATDVSGAGTIHLAIFLHQGPPAGGVDYSTPYPVVTVDLDDAPGVRFTATVVGPSPDRIVIGARVHLDWVQRGGSPMPVFRLGGGTGS</sequence>
<reference evidence="4" key="1">
    <citation type="submission" date="2018-05" db="EMBL/GenBank/DDBJ databases">
        <authorList>
            <person name="Deangelis K."/>
            <person name="Huntemann M."/>
            <person name="Clum A."/>
            <person name="Pillay M."/>
            <person name="Palaniappan K."/>
            <person name="Varghese N."/>
            <person name="Mikhailova N."/>
            <person name="Stamatis D."/>
            <person name="Reddy T."/>
            <person name="Daum C."/>
            <person name="Shapiro N."/>
            <person name="Ivanova N."/>
            <person name="Kyrpides N."/>
            <person name="Woyke T."/>
        </authorList>
    </citation>
    <scope>NUCLEOTIDE SEQUENCE [LARGE SCALE GENOMIC DNA]</scope>
    <source>
        <strain evidence="4">GAS496</strain>
    </source>
</reference>
<evidence type="ECO:0000313" key="4">
    <source>
        <dbReference type="Proteomes" id="UP000247781"/>
    </source>
</evidence>
<dbReference type="RefSeq" id="WP_110319399.1">
    <property type="nucleotide sequence ID" value="NZ_QJJU01000027.1"/>
</dbReference>
<feature type="domain" description="ChsH2 C-terminal OB-fold" evidence="1">
    <location>
        <begin position="65"/>
        <end position="131"/>
    </location>
</feature>
<feature type="domain" description="ChsH2 rubredoxin-like zinc ribbon" evidence="2">
    <location>
        <begin position="30"/>
        <end position="62"/>
    </location>
</feature>
<comment type="caution">
    <text evidence="3">The sequence shown here is derived from an EMBL/GenBank/DDBJ whole genome shotgun (WGS) entry which is preliminary data.</text>
</comment>